<proteinExistence type="predicted"/>
<organism evidence="1 2">
    <name type="scientific">Babjeviella inositovora NRRL Y-12698</name>
    <dbReference type="NCBI Taxonomy" id="984486"/>
    <lineage>
        <taxon>Eukaryota</taxon>
        <taxon>Fungi</taxon>
        <taxon>Dikarya</taxon>
        <taxon>Ascomycota</taxon>
        <taxon>Saccharomycotina</taxon>
        <taxon>Pichiomycetes</taxon>
        <taxon>Serinales incertae sedis</taxon>
        <taxon>Babjeviella</taxon>
    </lineage>
</organism>
<protein>
    <submittedName>
        <fullName evidence="1">Uncharacterized protein</fullName>
    </submittedName>
</protein>
<evidence type="ECO:0000313" key="1">
    <source>
        <dbReference type="EMBL" id="ODQ76968.1"/>
    </source>
</evidence>
<reference evidence="2" key="1">
    <citation type="submission" date="2016-05" db="EMBL/GenBank/DDBJ databases">
        <title>Comparative genomics of biotechnologically important yeasts.</title>
        <authorList>
            <consortium name="DOE Joint Genome Institute"/>
            <person name="Riley R."/>
            <person name="Haridas S."/>
            <person name="Wolfe K.H."/>
            <person name="Lopes M.R."/>
            <person name="Hittinger C.T."/>
            <person name="Goker M."/>
            <person name="Salamov A."/>
            <person name="Wisecaver J."/>
            <person name="Long T.M."/>
            <person name="Aerts A.L."/>
            <person name="Barry K."/>
            <person name="Choi C."/>
            <person name="Clum A."/>
            <person name="Coughlan A.Y."/>
            <person name="Deshpande S."/>
            <person name="Douglass A.P."/>
            <person name="Hanson S.J."/>
            <person name="Klenk H.-P."/>
            <person name="Labutti K."/>
            <person name="Lapidus A."/>
            <person name="Lindquist E."/>
            <person name="Lipzen A."/>
            <person name="Meier-Kolthoff J.P."/>
            <person name="Ohm R.A."/>
            <person name="Otillar R.P."/>
            <person name="Pangilinan J."/>
            <person name="Peng Y."/>
            <person name="Rokas A."/>
            <person name="Rosa C.A."/>
            <person name="Scheuner C."/>
            <person name="Sibirny A.A."/>
            <person name="Slot J.C."/>
            <person name="Stielow J.B."/>
            <person name="Sun H."/>
            <person name="Kurtzman C.P."/>
            <person name="Blackwell M."/>
            <person name="Grigoriev I.V."/>
            <person name="Jeffries T.W."/>
        </authorList>
    </citation>
    <scope>NUCLEOTIDE SEQUENCE [LARGE SCALE GENOMIC DNA]</scope>
    <source>
        <strain evidence="2">NRRL Y-12698</strain>
    </source>
</reference>
<accession>A0A1E3QH93</accession>
<dbReference type="EMBL" id="KV454445">
    <property type="protein sequence ID" value="ODQ76968.1"/>
    <property type="molecule type" value="Genomic_DNA"/>
</dbReference>
<gene>
    <name evidence="1" type="ORF">BABINDRAFT_163968</name>
</gene>
<keyword evidence="2" id="KW-1185">Reference proteome</keyword>
<dbReference type="Proteomes" id="UP000094336">
    <property type="component" value="Unassembled WGS sequence"/>
</dbReference>
<dbReference type="AlphaFoldDB" id="A0A1E3QH93"/>
<sequence>MLSYEACIFINDRHQLMFSHILNPGFHTSCFGASCKVSFDKFSRSFDPIQH</sequence>
<evidence type="ECO:0000313" key="2">
    <source>
        <dbReference type="Proteomes" id="UP000094336"/>
    </source>
</evidence>
<dbReference type="GeneID" id="30148060"/>
<dbReference type="RefSeq" id="XP_018982296.1">
    <property type="nucleotide sequence ID" value="XM_019130207.1"/>
</dbReference>
<name>A0A1E3QH93_9ASCO</name>